<dbReference type="SUPFAM" id="SSF51445">
    <property type="entry name" value="(Trans)glycosidases"/>
    <property type="match status" value="1"/>
</dbReference>
<dbReference type="GO" id="GO:0016787">
    <property type="term" value="F:hydrolase activity"/>
    <property type="evidence" value="ECO:0007669"/>
    <property type="project" value="UniProtKB-KW"/>
</dbReference>
<evidence type="ECO:0000259" key="2">
    <source>
        <dbReference type="Pfam" id="PF02638"/>
    </source>
</evidence>
<accession>A0A2M9CVJ1</accession>
<dbReference type="RefSeq" id="WP_100314476.1">
    <property type="nucleotide sequence ID" value="NZ_PGFG01000001.1"/>
</dbReference>
<gene>
    <name evidence="3" type="ORF">BXY57_1524</name>
</gene>
<dbReference type="EMBL" id="PGFG01000001">
    <property type="protein sequence ID" value="PJJ75930.1"/>
    <property type="molecule type" value="Genomic_DNA"/>
</dbReference>
<dbReference type="InterPro" id="IPR052177">
    <property type="entry name" value="Divisome_Glycosyl_Hydrolase"/>
</dbReference>
<organism evidence="3 4">
    <name type="scientific">Thermoflavifilum aggregans</name>
    <dbReference type="NCBI Taxonomy" id="454188"/>
    <lineage>
        <taxon>Bacteria</taxon>
        <taxon>Pseudomonadati</taxon>
        <taxon>Bacteroidota</taxon>
        <taxon>Chitinophagia</taxon>
        <taxon>Chitinophagales</taxon>
        <taxon>Chitinophagaceae</taxon>
        <taxon>Thermoflavifilum</taxon>
    </lineage>
</organism>
<dbReference type="InterPro" id="IPR017853">
    <property type="entry name" value="GH"/>
</dbReference>
<keyword evidence="3" id="KW-0378">Hydrolase</keyword>
<dbReference type="InterPro" id="IPR003790">
    <property type="entry name" value="GHL10"/>
</dbReference>
<feature type="domain" description="Glycosyl hydrolase-like 10" evidence="2">
    <location>
        <begin position="119"/>
        <end position="387"/>
    </location>
</feature>
<sequence>MKYTTFIFLTALWIEGYIGCKKYSYKSIQNKHLLVSATLPDIFQTAIIRNDSILFTAPYGTAVTNIKFHFNISENAQASITQDSYIDLSKPLDFIIQQGNYKEKYVILLSTPAHPDTAIRAVWVTNVGSPALSSTDNIQLMVDYISQLNFNTIYVDVWNKNQTLQPSAVLEKEVPPGTQTQMFGSGWDPLMFLLQAAHQKGIRVIAWFEYGFISHYSGYPHPILDQHPDWIGIDKNGMPTVRNNFTWLNGFKPEVQDFLLQLILEVVRKYPIDGIQCDDHLPSMPLNSGYDSLTLSRYETETGNNIPVSDTDPKWMNWRADQLTLFAKKIYDSVKFINPRCIVCFAPGPLDWSYENNLADWESWIKLGIVDLLSPLLYRSESAGLSAYTNLLDKDISRIIRQYSFPKQRYAPGIMVKNGNYAPSDSYLSRVFLYNFFNEIYSGSIWYYDGLPNNEKVYRAFYPAKAIFHVY</sequence>
<dbReference type="PANTHER" id="PTHR43405">
    <property type="entry name" value="GLYCOSYL HYDROLASE DIGH"/>
    <property type="match status" value="1"/>
</dbReference>
<evidence type="ECO:0000313" key="3">
    <source>
        <dbReference type="EMBL" id="PJJ75930.1"/>
    </source>
</evidence>
<dbReference type="PANTHER" id="PTHR43405:SF1">
    <property type="entry name" value="GLYCOSYL HYDROLASE DIGH"/>
    <property type="match status" value="1"/>
</dbReference>
<dbReference type="AlphaFoldDB" id="A0A2M9CVJ1"/>
<protein>
    <submittedName>
        <fullName evidence="3">Glycosyl hydrolase family 10</fullName>
    </submittedName>
</protein>
<evidence type="ECO:0000313" key="4">
    <source>
        <dbReference type="Proteomes" id="UP000230000"/>
    </source>
</evidence>
<keyword evidence="4" id="KW-1185">Reference proteome</keyword>
<dbReference type="Pfam" id="PF02638">
    <property type="entry name" value="GHL10"/>
    <property type="match status" value="1"/>
</dbReference>
<comment type="caution">
    <text evidence="3">The sequence shown here is derived from an EMBL/GenBank/DDBJ whole genome shotgun (WGS) entry which is preliminary data.</text>
</comment>
<dbReference type="Gene3D" id="3.20.20.80">
    <property type="entry name" value="Glycosidases"/>
    <property type="match status" value="1"/>
</dbReference>
<keyword evidence="1" id="KW-0732">Signal</keyword>
<proteinExistence type="predicted"/>
<name>A0A2M9CVJ1_9BACT</name>
<dbReference type="Proteomes" id="UP000230000">
    <property type="component" value="Unassembled WGS sequence"/>
</dbReference>
<dbReference type="Gene3D" id="2.60.40.2340">
    <property type="match status" value="1"/>
</dbReference>
<reference evidence="3 4" key="1">
    <citation type="submission" date="2017-11" db="EMBL/GenBank/DDBJ databases">
        <title>Genomic Encyclopedia of Archaeal and Bacterial Type Strains, Phase II (KMG-II): From Individual Species to Whole Genera.</title>
        <authorList>
            <person name="Goeker M."/>
        </authorList>
    </citation>
    <scope>NUCLEOTIDE SEQUENCE [LARGE SCALE GENOMIC DNA]</scope>
    <source>
        <strain evidence="3 4">DSM 27268</strain>
    </source>
</reference>
<evidence type="ECO:0000256" key="1">
    <source>
        <dbReference type="ARBA" id="ARBA00022729"/>
    </source>
</evidence>
<dbReference type="OrthoDB" id="100605at2"/>